<evidence type="ECO:0000313" key="6">
    <source>
        <dbReference type="Proteomes" id="UP000006038"/>
    </source>
</evidence>
<dbReference type="Gramene" id="OB0037G10310.1">
    <property type="protein sequence ID" value="OB0037G10310.1"/>
    <property type="gene ID" value="OB0037G10310"/>
</dbReference>
<keyword evidence="3" id="KW-0520">NAD</keyword>
<keyword evidence="2" id="KW-0808">Transferase</keyword>
<dbReference type="Gene3D" id="1.20.142.10">
    <property type="entry name" value="Poly(ADP-ribose) polymerase, regulatory domain"/>
    <property type="match status" value="1"/>
</dbReference>
<dbReference type="HOGENOM" id="CLU_1157950_0_0_1"/>
<accession>J3KTZ8</accession>
<evidence type="ECO:0000256" key="2">
    <source>
        <dbReference type="ARBA" id="ARBA00022679"/>
    </source>
</evidence>
<dbReference type="SUPFAM" id="SSF142921">
    <property type="entry name" value="WGR domain-like"/>
    <property type="match status" value="1"/>
</dbReference>
<dbReference type="GO" id="GO:0005730">
    <property type="term" value="C:nucleolus"/>
    <property type="evidence" value="ECO:0007669"/>
    <property type="project" value="TreeGrafter"/>
</dbReference>
<evidence type="ECO:0000313" key="5">
    <source>
        <dbReference type="EnsemblPlants" id="OB0037G10310.1"/>
    </source>
</evidence>
<dbReference type="AlphaFoldDB" id="J3KTZ8"/>
<dbReference type="GO" id="GO:1990404">
    <property type="term" value="F:NAD+-protein mono-ADP-ribosyltransferase activity"/>
    <property type="evidence" value="ECO:0007669"/>
    <property type="project" value="TreeGrafter"/>
</dbReference>
<evidence type="ECO:0000259" key="4">
    <source>
        <dbReference type="PROSITE" id="PS51060"/>
    </source>
</evidence>
<name>J3KTZ8_ORYBR</name>
<dbReference type="InterPro" id="IPR036616">
    <property type="entry name" value="Poly(ADP-ribose)pol_reg_dom_sf"/>
</dbReference>
<dbReference type="GO" id="GO:0070212">
    <property type="term" value="P:protein poly-ADP-ribosylation"/>
    <property type="evidence" value="ECO:0007669"/>
    <property type="project" value="TreeGrafter"/>
</dbReference>
<keyword evidence="1" id="KW-0328">Glycosyltransferase</keyword>
<proteinExistence type="predicted"/>
<dbReference type="eggNOG" id="KOG1037">
    <property type="taxonomic scope" value="Eukaryota"/>
</dbReference>
<dbReference type="GO" id="GO:0003950">
    <property type="term" value="F:NAD+ poly-ADP-ribosyltransferase activity"/>
    <property type="evidence" value="ECO:0007669"/>
    <property type="project" value="InterPro"/>
</dbReference>
<sequence length="240" mass="27891">MQPRVKCQVLPELKPRFSQSLALQIAAAWFFMWRLKIPIRQEGYLGECIRKYRVLPFDLYKVETALESSKGGTTTVKVKGRSVVHESSGLQETCHILEDGKSIYNTTLNISYLTRGLLCWNLKLMSEMPLDKVSKEDVHKGFEALTDIQNLLSNTDNRELALRESLIVAASNRFFTLIPSIHPHIIGDEDDLMVKSLELEEVFLVDRDGEFNKYSRYKNNLHNKMMFMAWFKVDKFYWDS</sequence>
<dbReference type="EnsemblPlants" id="OB0037G10310.1">
    <property type="protein sequence ID" value="OB0037G10310.1"/>
    <property type="gene ID" value="OB0037G10310"/>
</dbReference>
<dbReference type="GO" id="GO:0006302">
    <property type="term" value="P:double-strand break repair"/>
    <property type="evidence" value="ECO:0007669"/>
    <property type="project" value="TreeGrafter"/>
</dbReference>
<evidence type="ECO:0000256" key="1">
    <source>
        <dbReference type="ARBA" id="ARBA00022676"/>
    </source>
</evidence>
<dbReference type="InterPro" id="IPR036930">
    <property type="entry name" value="WGR_dom_sf"/>
</dbReference>
<organism evidence="5">
    <name type="scientific">Oryza brachyantha</name>
    <name type="common">malo sina</name>
    <dbReference type="NCBI Taxonomy" id="4533"/>
    <lineage>
        <taxon>Eukaryota</taxon>
        <taxon>Viridiplantae</taxon>
        <taxon>Streptophyta</taxon>
        <taxon>Embryophyta</taxon>
        <taxon>Tracheophyta</taxon>
        <taxon>Spermatophyta</taxon>
        <taxon>Magnoliopsida</taxon>
        <taxon>Liliopsida</taxon>
        <taxon>Poales</taxon>
        <taxon>Poaceae</taxon>
        <taxon>BOP clade</taxon>
        <taxon>Oryzoideae</taxon>
        <taxon>Oryzeae</taxon>
        <taxon>Oryzinae</taxon>
        <taxon>Oryza</taxon>
    </lineage>
</organism>
<feature type="domain" description="PARP alpha-helical" evidence="4">
    <location>
        <begin position="93"/>
        <end position="213"/>
    </location>
</feature>
<keyword evidence="6" id="KW-1185">Reference proteome</keyword>
<dbReference type="PROSITE" id="PS51060">
    <property type="entry name" value="PARP_ALPHA_HD"/>
    <property type="match status" value="1"/>
</dbReference>
<reference evidence="5" key="1">
    <citation type="submission" date="2015-06" db="UniProtKB">
        <authorList>
            <consortium name="EnsemblPlants"/>
        </authorList>
    </citation>
    <scope>IDENTIFICATION</scope>
</reference>
<dbReference type="STRING" id="4533.J3KTZ8"/>
<dbReference type="PANTHER" id="PTHR10459">
    <property type="entry name" value="DNA LIGASE"/>
    <property type="match status" value="1"/>
</dbReference>
<dbReference type="SUPFAM" id="SSF47587">
    <property type="entry name" value="Domain of poly(ADP-ribose) polymerase"/>
    <property type="match status" value="1"/>
</dbReference>
<dbReference type="InterPro" id="IPR050800">
    <property type="entry name" value="ARTD/PARP"/>
</dbReference>
<dbReference type="Proteomes" id="UP000006038">
    <property type="component" value="Unassembled WGS sequence"/>
</dbReference>
<protein>
    <recommendedName>
        <fullName evidence="4">PARP alpha-helical domain-containing protein</fullName>
    </recommendedName>
</protein>
<dbReference type="PANTHER" id="PTHR10459:SF80">
    <property type="entry name" value="POLY [ADP-RIBOSE] POLYMERASE 1"/>
    <property type="match status" value="1"/>
</dbReference>
<dbReference type="Pfam" id="PF02877">
    <property type="entry name" value="PARP_reg"/>
    <property type="match status" value="1"/>
</dbReference>
<evidence type="ECO:0000256" key="3">
    <source>
        <dbReference type="ARBA" id="ARBA00023027"/>
    </source>
</evidence>
<dbReference type="InterPro" id="IPR004102">
    <property type="entry name" value="Poly(ADP-ribose)pol_reg_dom"/>
</dbReference>